<protein>
    <recommendedName>
        <fullName evidence="4">siroheme decarboxylase</fullName>
        <ecNumber evidence="4">4.1.1.111</ecNumber>
    </recommendedName>
</protein>
<name>A0ABT6AIZ5_9BURK</name>
<dbReference type="PANTHER" id="PTHR43413">
    <property type="entry name" value="TRANSCRIPTIONAL REGULATOR, ASNC FAMILY"/>
    <property type="match status" value="1"/>
</dbReference>
<dbReference type="PANTHER" id="PTHR43413:SF1">
    <property type="entry name" value="SIROHEME DECARBOXYLASE NIRL SUBUNIT"/>
    <property type="match status" value="1"/>
</dbReference>
<gene>
    <name evidence="8" type="ORF">P3W85_02125</name>
</gene>
<feature type="domain" description="Siroheme decarboxylase NirL-like HTH" evidence="7">
    <location>
        <begin position="4"/>
        <end position="42"/>
    </location>
</feature>
<dbReference type="EC" id="4.1.1.111" evidence="4"/>
<evidence type="ECO:0000256" key="4">
    <source>
        <dbReference type="ARBA" id="ARBA00023471"/>
    </source>
</evidence>
<evidence type="ECO:0000256" key="2">
    <source>
        <dbReference type="ARBA" id="ARBA00023444"/>
    </source>
</evidence>
<dbReference type="Proteomes" id="UP001216674">
    <property type="component" value="Unassembled WGS sequence"/>
</dbReference>
<dbReference type="EMBL" id="JARJLM010000036">
    <property type="protein sequence ID" value="MDF3831761.1"/>
    <property type="molecule type" value="Genomic_DNA"/>
</dbReference>
<feature type="domain" description="Siroheme decarboxylase AsnC-like ligand binding" evidence="6">
    <location>
        <begin position="64"/>
        <end position="138"/>
    </location>
</feature>
<evidence type="ECO:0000313" key="8">
    <source>
        <dbReference type="EMBL" id="MDF3831761.1"/>
    </source>
</evidence>
<dbReference type="InterPro" id="IPR050684">
    <property type="entry name" value="HTH-Siroheme_Decarb"/>
</dbReference>
<evidence type="ECO:0000313" key="9">
    <source>
        <dbReference type="Proteomes" id="UP001216674"/>
    </source>
</evidence>
<comment type="pathway">
    <text evidence="2">Porphyrin-containing compound metabolism.</text>
</comment>
<evidence type="ECO:0000256" key="5">
    <source>
        <dbReference type="ARBA" id="ARBA00048470"/>
    </source>
</evidence>
<dbReference type="InterPro" id="IPR040523">
    <property type="entry name" value="AsnC_trans_reg2"/>
</dbReference>
<comment type="caution">
    <text evidence="8">The sequence shown here is derived from an EMBL/GenBank/DDBJ whole genome shotgun (WGS) entry which is preliminary data.</text>
</comment>
<comment type="similarity">
    <text evidence="3">Belongs to the Ahb/Nir family.</text>
</comment>
<evidence type="ECO:0000259" key="7">
    <source>
        <dbReference type="Pfam" id="PF22451"/>
    </source>
</evidence>
<proteinExistence type="inferred from homology"/>
<feature type="domain" description="Siroheme decarboxylase NirL-like HTH" evidence="7">
    <location>
        <begin position="172"/>
        <end position="216"/>
    </location>
</feature>
<comment type="catalytic activity">
    <reaction evidence="5">
        <text>siroheme + 2 H(+) = 12,18-didecarboxysiroheme + 2 CO2</text>
        <dbReference type="Rhea" id="RHEA:19093"/>
        <dbReference type="ChEBI" id="CHEBI:15378"/>
        <dbReference type="ChEBI" id="CHEBI:16526"/>
        <dbReference type="ChEBI" id="CHEBI:60052"/>
        <dbReference type="ChEBI" id="CHEBI:140497"/>
        <dbReference type="EC" id="4.1.1.111"/>
    </reaction>
</comment>
<evidence type="ECO:0000256" key="1">
    <source>
        <dbReference type="ARBA" id="ARBA00023239"/>
    </source>
</evidence>
<evidence type="ECO:0000256" key="3">
    <source>
        <dbReference type="ARBA" id="ARBA00023457"/>
    </source>
</evidence>
<accession>A0ABT6AIZ5</accession>
<organism evidence="8 9">
    <name type="scientific">Cupriavidus basilensis</name>
    <dbReference type="NCBI Taxonomy" id="68895"/>
    <lineage>
        <taxon>Bacteria</taxon>
        <taxon>Pseudomonadati</taxon>
        <taxon>Pseudomonadota</taxon>
        <taxon>Betaproteobacteria</taxon>
        <taxon>Burkholderiales</taxon>
        <taxon>Burkholderiaceae</taxon>
        <taxon>Cupriavidus</taxon>
    </lineage>
</organism>
<dbReference type="RefSeq" id="WP_276263552.1">
    <property type="nucleotide sequence ID" value="NZ_JARJLM010000036.1"/>
</dbReference>
<dbReference type="Pfam" id="PF17805">
    <property type="entry name" value="AsnC_trans_reg2"/>
    <property type="match status" value="2"/>
</dbReference>
<feature type="domain" description="Siroheme decarboxylase AsnC-like ligand binding" evidence="6">
    <location>
        <begin position="226"/>
        <end position="314"/>
    </location>
</feature>
<keyword evidence="9" id="KW-1185">Reference proteome</keyword>
<reference evidence="8 9" key="1">
    <citation type="submission" date="2023-03" db="EMBL/GenBank/DDBJ databases">
        <title>Draft assemblies of triclosan tolerant bacteria isolated from returned activated sludge.</title>
        <authorList>
            <person name="Van Hamelsveld S."/>
        </authorList>
    </citation>
    <scope>NUCLEOTIDE SEQUENCE [LARGE SCALE GENOMIC DNA]</scope>
    <source>
        <strain evidence="8 9">GW210010_S58</strain>
    </source>
</reference>
<dbReference type="Gene3D" id="3.30.70.3460">
    <property type="match status" value="2"/>
</dbReference>
<keyword evidence="1" id="KW-0456">Lyase</keyword>
<dbReference type="InterPro" id="IPR053953">
    <property type="entry name" value="NirdL-like_HTH"/>
</dbReference>
<evidence type="ECO:0000259" key="6">
    <source>
        <dbReference type="Pfam" id="PF17805"/>
    </source>
</evidence>
<dbReference type="Pfam" id="PF22451">
    <property type="entry name" value="NirdL-like_HTH"/>
    <property type="match status" value="2"/>
</dbReference>
<sequence length="327" mass="36355">MYDERQLYDHIQRDFPLQPRPFQCVAQAHGLSEQAVLGLLARDLGAGRVSRIGAVFAPNTIGVSTLAALKVEPAWLDRVAARISANAAVSHNYARHGHAYNLWFVAGARHRAALDAALAAIGAEAGQAPLDLPLEREYHIDLGFPLCREVRKPSWPTVRMPPLQRLDDDDWRLVAALEAGLPLTPRPYHALSRQCGMPLDRVLARLSQWHACGVIRRFGAILHHRRFGYSHNAMCVWDVPDGRVDALGKRLARLCAVSLCYCRARRLPHWPYNLFAMVHTRSEDELQAALALFDQQCGLAAAPRAVLLGSQCYKQRGTRYAGAQVSL</sequence>